<evidence type="ECO:0000313" key="7">
    <source>
        <dbReference type="EMBL" id="MEK6467543.1"/>
    </source>
</evidence>
<dbReference type="InterPro" id="IPR047653">
    <property type="entry name" value="Tn3-like_transpos"/>
</dbReference>
<comment type="similarity">
    <text evidence="1">Belongs to the transposase 7 family.</text>
</comment>
<accession>A0ABU9AM83</accession>
<dbReference type="NCBIfam" id="NF033527">
    <property type="entry name" value="transpos_Tn3"/>
    <property type="match status" value="1"/>
</dbReference>
<feature type="domain" description="Tn3 transposase DDE" evidence="5">
    <location>
        <begin position="613"/>
        <end position="1000"/>
    </location>
</feature>
<proteinExistence type="inferred from homology"/>
<evidence type="ECO:0000256" key="1">
    <source>
        <dbReference type="ARBA" id="ARBA00009402"/>
    </source>
</evidence>
<evidence type="ECO:0000259" key="6">
    <source>
        <dbReference type="Pfam" id="PF13700"/>
    </source>
</evidence>
<organism evidence="7 8">
    <name type="scientific">Pseudonocardia alni subsp. carboxydivorans</name>
    <dbReference type="NCBI Taxonomy" id="415010"/>
    <lineage>
        <taxon>Bacteria</taxon>
        <taxon>Bacillati</taxon>
        <taxon>Actinomycetota</taxon>
        <taxon>Actinomycetes</taxon>
        <taxon>Pseudonocardiales</taxon>
        <taxon>Pseudonocardiaceae</taxon>
        <taxon>Pseudonocardia</taxon>
    </lineage>
</organism>
<dbReference type="InterPro" id="IPR002513">
    <property type="entry name" value="Tn3_Tnp_DDE_dom"/>
</dbReference>
<feature type="domain" description="DUF4158" evidence="6">
    <location>
        <begin position="8"/>
        <end position="154"/>
    </location>
</feature>
<evidence type="ECO:0000256" key="2">
    <source>
        <dbReference type="ARBA" id="ARBA00022578"/>
    </source>
</evidence>
<dbReference type="InterPro" id="IPR025296">
    <property type="entry name" value="DUF4158"/>
</dbReference>
<keyword evidence="3" id="KW-0238">DNA-binding</keyword>
<dbReference type="EMBL" id="JBBPIX010000035">
    <property type="protein sequence ID" value="MEK6467543.1"/>
    <property type="molecule type" value="Genomic_DNA"/>
</dbReference>
<evidence type="ECO:0000259" key="5">
    <source>
        <dbReference type="Pfam" id="PF01526"/>
    </source>
</evidence>
<evidence type="ECO:0000256" key="3">
    <source>
        <dbReference type="ARBA" id="ARBA00023125"/>
    </source>
</evidence>
<protein>
    <submittedName>
        <fullName evidence="7">Tn3 family transposase</fullName>
    </submittedName>
</protein>
<sequence length="1013" mass="112317">MARVLELDELVEHFTLLPDESALLRNKFGATRLGFALLLKFFVRAGRFPTGRSELGDEVVEFVARQVGVPASELGFYDWSGRTIKAHRAEVRRVLGFRECSVADAEKLTDWLIEQVAQVERRPELVREALLGRCRDERVEPPAPARVGRIVAAALHRAEEALFDRVAGRLSVVETARVLDLVTAAVDDTVVDSGPGVRAGAGVPAVVELDDDGPGRATTGDSAVRAGAELLGLIRSEPGAVSLESMLTEIDKLIAIRRVGLPDGLFDDVAPKVLAGWRTQAMVESPSHLRAHRREQAVTLLAALLHSRHGEVTDALVDLLIATVHRVGARAERRVTEELVNAFKRVTGKENILFSIADAALAHPDDAVREVVFPAVSGGEQTLRELVHEYKTKGPVYQRTVRTTLRASYTNHYRRGLVRLLEVLEFRSSNIHRPVLDALELIGRHAASGNRSYYPVEEGVPLHAGLGGDWEPLVWRTDTRGRRRAVRMAYEIATFQALRERLRCKDVWVAGAQRWRDPDADLPADFEVHRVEHYRELRKPLDPAAFVDEVRHELGDELDALEGALPGLGWLEVTDRPSGAIRLTPLDAVPEPTGLRRLKAEVARRWGAVPLVDMLKETVLRTGCLATVTSRAGRTGISPEVLAERLVLAIYGYGTNTGLRAVAAGGHPHSEEDLRYVRRRYLNPDAAREIAVAIADATFRARRDAVWGAGSTTVASDSTHVAALDQNLLTQWHSRYGGRGVLIYWHVERDSMAVHSQLISCTASEVAAMVEGAVRHGTSMQVDGNYVDSHGQSEIGFGITRLLGFELLPRIKQINRVKLYRPAAGQTDRHPRLASAMTRPIRWDLIAQQYDQMIKYATAIRTGTASTEAILRRFTRAASHPTYQAMLELGRAQKTIFVARYLRTRELQREINAGLNVVESWNRANSVIAYGKGGGLATNRRDEQEMIVACLRILQAALVYVNTLMLQDVLDDPDWADGLSPADRRGLSPLFWTHVLPYGQVHLDMTARLRLRT</sequence>
<name>A0ABU9AM83_PSEA5</name>
<keyword evidence="4" id="KW-0233">DNA recombination</keyword>
<comment type="caution">
    <text evidence="7">The sequence shown here is derived from an EMBL/GenBank/DDBJ whole genome shotgun (WGS) entry which is preliminary data.</text>
</comment>
<evidence type="ECO:0000313" key="8">
    <source>
        <dbReference type="Proteomes" id="UP001367513"/>
    </source>
</evidence>
<evidence type="ECO:0000256" key="4">
    <source>
        <dbReference type="ARBA" id="ARBA00023172"/>
    </source>
</evidence>
<reference evidence="7 8" key="1">
    <citation type="submission" date="2024-03" db="EMBL/GenBank/DDBJ databases">
        <title>Draft genome sequence of Pseudonocardia carboxydivorans JCM 14827.</title>
        <authorList>
            <person name="Duangmal K."/>
        </authorList>
    </citation>
    <scope>NUCLEOTIDE SEQUENCE [LARGE SCALE GENOMIC DNA]</scope>
    <source>
        <strain evidence="7 8">JCM 14827</strain>
    </source>
</reference>
<dbReference type="Proteomes" id="UP001367513">
    <property type="component" value="Unassembled WGS sequence"/>
</dbReference>
<keyword evidence="2" id="KW-0815">Transposition</keyword>
<gene>
    <name evidence="7" type="ORF">WG925_27720</name>
</gene>
<dbReference type="Pfam" id="PF13700">
    <property type="entry name" value="DUF4158"/>
    <property type="match status" value="1"/>
</dbReference>
<dbReference type="Pfam" id="PF01526">
    <property type="entry name" value="DDE_Tnp_Tn3"/>
    <property type="match status" value="1"/>
</dbReference>
<keyword evidence="8" id="KW-1185">Reference proteome</keyword>
<dbReference type="RefSeq" id="WP_346109437.1">
    <property type="nucleotide sequence ID" value="NZ_BAAAOD010000156.1"/>
</dbReference>